<evidence type="ECO:0000256" key="30">
    <source>
        <dbReference type="ARBA" id="ARBA00023288"/>
    </source>
</evidence>
<feature type="domain" description="Human immunodeficiency virus 1 envelope glycoprotein Gp120" evidence="36">
    <location>
        <begin position="146"/>
        <end position="496"/>
    </location>
</feature>
<keyword evidence="10 33" id="KW-1165">Clathrin-mediated endocytosis of virus by host</keyword>
<dbReference type="GO" id="GO:0019031">
    <property type="term" value="C:viral envelope"/>
    <property type="evidence" value="ECO:0007669"/>
    <property type="project" value="UniProtKB-KW"/>
</dbReference>
<evidence type="ECO:0000256" key="21">
    <source>
        <dbReference type="ARBA" id="ARBA00022890"/>
    </source>
</evidence>
<dbReference type="FunFam" id="2.170.40.20:FF:000001">
    <property type="entry name" value="Envelope glycoprotein gp160"/>
    <property type="match status" value="1"/>
</dbReference>
<evidence type="ECO:0000256" key="31">
    <source>
        <dbReference type="ARBA" id="ARBA00023296"/>
    </source>
</evidence>
<keyword evidence="23 33" id="KW-1039">Host endosome</keyword>
<dbReference type="GO" id="GO:0019064">
    <property type="term" value="P:fusion of virus membrane with host plasma membrane"/>
    <property type="evidence" value="ECO:0007669"/>
    <property type="project" value="UniProtKB-UniRule"/>
</dbReference>
<evidence type="ECO:0000256" key="27">
    <source>
        <dbReference type="ARBA" id="ARBA00023157"/>
    </source>
</evidence>
<keyword evidence="26 33" id="KW-0564">Palmitate</keyword>
<evidence type="ECO:0000256" key="26">
    <source>
        <dbReference type="ARBA" id="ARBA00023139"/>
    </source>
</evidence>
<organismHost>
    <name type="scientific">Homo sapiens</name>
    <name type="common">Human</name>
    <dbReference type="NCBI Taxonomy" id="9606"/>
</organismHost>
<feature type="chain" id="PRO_5023485879" description="Transmembrane protein gp41" evidence="33">
    <location>
        <begin position="497"/>
        <end position="848"/>
    </location>
</feature>
<evidence type="ECO:0000256" key="14">
    <source>
        <dbReference type="ARBA" id="ARBA00022692"/>
    </source>
</evidence>
<keyword evidence="15 33" id="KW-0053">Apoptosis</keyword>
<keyword evidence="18 33" id="KW-0946">Virion</keyword>
<dbReference type="FunFam" id="1.20.5.490:FF:000001">
    <property type="entry name" value="Envelope glycoprotein gp160"/>
    <property type="match status" value="1"/>
</dbReference>
<dbReference type="FunFam" id="2.170.40.20:FF:000003">
    <property type="entry name" value="Envelope glycoprotein gp160"/>
    <property type="match status" value="1"/>
</dbReference>
<evidence type="ECO:0000256" key="25">
    <source>
        <dbReference type="ARBA" id="ARBA00023136"/>
    </source>
</evidence>
<comment type="caution">
    <text evidence="33 34">Lacks conserved residue(s) required for the propagation of feature annotation.</text>
</comment>
<keyword evidence="13 33" id="KW-0165">Cleavage on pair of basic residues</keyword>
<feature type="region of interest" description="Disordered" evidence="35">
    <location>
        <begin position="705"/>
        <end position="726"/>
    </location>
</feature>
<dbReference type="GO" id="GO:1903908">
    <property type="term" value="P:positive regulation of plasma membrane raft polarization"/>
    <property type="evidence" value="ECO:0007669"/>
    <property type="project" value="UniProtKB-UniRule"/>
</dbReference>
<dbReference type="InterPro" id="IPR000328">
    <property type="entry name" value="GP41-like"/>
</dbReference>
<evidence type="ECO:0000256" key="12">
    <source>
        <dbReference type="ARBA" id="ARBA00022595"/>
    </source>
</evidence>
<dbReference type="GO" id="GO:0044175">
    <property type="term" value="C:host cell endosome membrane"/>
    <property type="evidence" value="ECO:0007669"/>
    <property type="project" value="UniProtKB-SubCell"/>
</dbReference>
<accession>L7WGI1</accession>
<evidence type="ECO:0000256" key="23">
    <source>
        <dbReference type="ARBA" id="ARBA00023046"/>
    </source>
</evidence>
<reference evidence="38" key="2">
    <citation type="submission" date="2012-11" db="EMBL/GenBank/DDBJ databases">
        <authorList>
            <person name="Buckheit Sturdevant C."/>
            <person name="Dow A."/>
            <person name="Jabara C.B."/>
            <person name="Joseph S.B."/>
            <person name="Schnell G."/>
            <person name="Takamune N."/>
            <person name="Mallewa M."/>
            <person name="Heyderman R.S."/>
            <person name="Van Rie A."/>
            <person name="Swanstrom R."/>
        </authorList>
    </citation>
    <scope>NUCLEOTIDE SEQUENCE</scope>
    <source>
        <strain evidence="38">4058_CSF_Visit1_amplicon26</strain>
    </source>
</reference>
<name>L7WGI1_HV1</name>
<dbReference type="Gene3D" id="1.20.5.490">
    <property type="entry name" value="Single helix bin"/>
    <property type="match status" value="1"/>
</dbReference>
<evidence type="ECO:0000256" key="28">
    <source>
        <dbReference type="ARBA" id="ARBA00023180"/>
    </source>
</evidence>
<dbReference type="SUPFAM" id="SSF56502">
    <property type="entry name" value="gp120 core"/>
    <property type="match status" value="2"/>
</dbReference>
<evidence type="ECO:0000256" key="20">
    <source>
        <dbReference type="ARBA" id="ARBA00022879"/>
    </source>
</evidence>
<evidence type="ECO:0000256" key="3">
    <source>
        <dbReference type="ARBA" id="ARBA00004505"/>
    </source>
</evidence>
<dbReference type="GO" id="GO:0052031">
    <property type="term" value="P:symbiont-mediated perturbation of host defense response"/>
    <property type="evidence" value="ECO:0007669"/>
    <property type="project" value="UniProtKB-UniRule"/>
</dbReference>
<organism evidence="38">
    <name type="scientific">Human immunodeficiency virus type 1</name>
    <name type="common">HIV-1</name>
    <dbReference type="NCBI Taxonomy" id="11676"/>
    <lineage>
        <taxon>Viruses</taxon>
        <taxon>Riboviria</taxon>
        <taxon>Pararnavirae</taxon>
        <taxon>Artverviricota</taxon>
        <taxon>Revtraviricetes</taxon>
        <taxon>Ortervirales</taxon>
        <taxon>Retroviridae</taxon>
        <taxon>Orthoretrovirinae</taxon>
        <taxon>Lentivirus</taxon>
        <taxon>Lentivirus humimdef1</taxon>
    </lineage>
</organism>
<dbReference type="Gene3D" id="2.170.40.20">
    <property type="entry name" value="Human immunodeficiency virus 1, Gp160, envelope glycoprotein"/>
    <property type="match status" value="2"/>
</dbReference>
<evidence type="ECO:0000256" key="33">
    <source>
        <dbReference type="HAMAP-Rule" id="MF_04083"/>
    </source>
</evidence>
<dbReference type="InterPro" id="IPR000777">
    <property type="entry name" value="HIV1_Gp120"/>
</dbReference>
<proteinExistence type="inferred from homology"/>
<evidence type="ECO:0000256" key="22">
    <source>
        <dbReference type="ARBA" id="ARBA00022989"/>
    </source>
</evidence>
<comment type="subunit">
    <text evidence="32">The mature envelope protein (Env) consists of a homotrimer of non-covalently associated gp120-gp41 heterodimers. The resulting complex protrudes from the virus surface as a spike. There seems to be as few as 10 spikes on the average virion. Interacts with host CD4, CCR5 and CXCR4. Gp120 also interacts with the C-type lectins CD209/DC-SIGN and CLEC4M/DC-SIGNR (collectively referred to as DC-SIGN(R)). Gp120 and gp41 interact with GalCer. Gp120 interacts with host ITGA4/ITGB7 complex; on CD4+ T-cells, this interaction results in rapid activation of integrin ITGAL/LFA-1, which facilitates efficient cell-to-cell spreading of HIV-1. Gp120 interacts with cell-associated heparan sulfate; this interaction increases virus infectivity on permissive cells and may be involved in infection of CD4- cells.</text>
</comment>
<evidence type="ECO:0000256" key="34">
    <source>
        <dbReference type="RuleBase" id="RU363095"/>
    </source>
</evidence>
<keyword evidence="25 33" id="KW-0472">Membrane</keyword>
<keyword evidence="29 33" id="KW-0899">Viral immunoevasion</keyword>
<comment type="PTM">
    <text evidence="33">Palmitoylation of the transmembrane protein and of Env polyprotein (prior to its proteolytic cleavage) is essential for their association with host cell membrane lipid rafts. Palmitoylation is therefore required for envelope trafficking to classical lipid rafts, but not for viral replication.</text>
</comment>
<evidence type="ECO:0000256" key="18">
    <source>
        <dbReference type="ARBA" id="ARBA00022844"/>
    </source>
</evidence>
<dbReference type="Gene3D" id="1.10.287.210">
    <property type="match status" value="1"/>
</dbReference>
<feature type="region of interest" description="CD4-binding loop" evidence="33">
    <location>
        <begin position="360"/>
        <end position="370"/>
    </location>
</feature>
<evidence type="ECO:0000259" key="36">
    <source>
        <dbReference type="Pfam" id="PF00516"/>
    </source>
</evidence>
<evidence type="ECO:0000256" key="6">
    <source>
        <dbReference type="ARBA" id="ARBA00004650"/>
    </source>
</evidence>
<keyword evidence="27 33" id="KW-1015">Disulfide bond</keyword>
<keyword evidence="19 33" id="KW-1043">Host membrane</keyword>
<feature type="region of interest" description="V5" evidence="33">
    <location>
        <begin position="446"/>
        <end position="456"/>
    </location>
</feature>
<feature type="disulfide bond" evidence="33">
    <location>
        <begin position="53"/>
        <end position="73"/>
    </location>
</feature>
<evidence type="ECO:0000256" key="4">
    <source>
        <dbReference type="ARBA" id="ARBA00004563"/>
    </source>
</evidence>
<comment type="domain">
    <text evidence="33">Some of the most genetically diverse regions of the viral genome are present in Env. They are called variable regions 1 through 5 (V1 through V5). Coreceptor usage of gp120 is determined mainly by the primary structure of the third variable region (V3) in the outer domain of gp120. The sequence of V3 determines which coreceptor, CCR5 and/or CXCR4 (corresponding to R5/macrophage, X4/T cell and R5X4/T cell and macrophage tropism), is used to trigger the fusion potential of the Env complex, and hence which cells the virus can infect. Binding to CCR5 involves a region adjacent in addition to V3.</text>
</comment>
<keyword evidence="20 33" id="KW-0261">Viral envelope protein</keyword>
<dbReference type="GO" id="GO:0055036">
    <property type="term" value="C:virion membrane"/>
    <property type="evidence" value="ECO:0007669"/>
    <property type="project" value="UniProtKB-SubCell"/>
</dbReference>
<dbReference type="Pfam" id="PF00516">
    <property type="entry name" value="GP120"/>
    <property type="match status" value="2"/>
</dbReference>
<comment type="subcellular location">
    <subcellularLocation>
        <location evidence="3">Host cell membrane</location>
        <topology evidence="3">Peripheral membrane protein</topology>
    </subcellularLocation>
    <subcellularLocation>
        <location evidence="1">Host cell membrane</location>
        <topology evidence="1">Single-pass type I membrane protein</topology>
    </subcellularLocation>
    <subcellularLocation>
        <location evidence="2">Host endosome membrane</location>
        <topology evidence="2">Peripheral membrane protein</topology>
    </subcellularLocation>
    <subcellularLocation>
        <location evidence="5">Host endosome membrane</location>
        <topology evidence="5">Single-pass type I membrane protein</topology>
    </subcellularLocation>
    <subcellularLocation>
        <location evidence="6">Virion membrane</location>
        <topology evidence="6">Peripheral membrane protein</topology>
    </subcellularLocation>
    <subcellularLocation>
        <location evidence="4">Virion membrane</location>
        <topology evidence="4">Single-pass type I membrane protein</topology>
    </subcellularLocation>
</comment>
<comment type="subunit">
    <text evidence="33">The mature envelope protein (Env) consists of a homotrimer of non-covalently associated gp120-gp41 heterodimers. The resulting complex protrudes from the virus surface as a spike. There seems to be as few as 10 spikes on the average virion. Surface protein gp120 interacts with host CD4, CCR5 and CXCR4. Gp120 also interacts with the C-type lectins CD209/DC-SIGN and CLEC4M/DC-SIGNR (collectively referred to as DC-SIGN(R)). Gp120 and gp41 interact with GalCer. Gp120 interacts with host ITGA4/ITGB7 complex; on CD4+ T-cells, this interaction results in rapid activation of integrin ITGAL/LFA-1, which facilitates efficient cell-to-cell spreading of HIV-1. Gp120 interacts with cell-associated heparan sulfate; this interaction increases virus infectivity on permissive cells and may be involved in infection of CD4- cells.</text>
</comment>
<dbReference type="InterPro" id="IPR037527">
    <property type="entry name" value="Gp160"/>
</dbReference>
<protein>
    <recommendedName>
        <fullName evidence="33">Envelope glycoprotein gp160</fullName>
    </recommendedName>
    <alternativeName>
        <fullName evidence="33">Env polyprotein</fullName>
    </alternativeName>
    <component>
        <recommendedName>
            <fullName evidence="33">Surface protein gp120</fullName>
            <shortName evidence="33">SU</shortName>
        </recommendedName>
        <alternativeName>
            <fullName evidence="33">Glycoprotein 120</fullName>
            <shortName evidence="33">gp120</shortName>
        </alternativeName>
    </component>
    <component>
        <recommendedName>
            <fullName evidence="33">Transmembrane protein gp41</fullName>
            <shortName evidence="33">TM</shortName>
        </recommendedName>
        <alternativeName>
            <fullName evidence="33">Glycoprotein 41</fullName>
            <shortName evidence="33">gp41</shortName>
        </alternativeName>
    </component>
</protein>
<keyword evidence="17 33" id="KW-1161">Viral attachment to host cell</keyword>
<feature type="transmembrane region" description="Helical" evidence="34">
    <location>
        <begin position="497"/>
        <end position="520"/>
    </location>
</feature>
<feature type="domain" description="Human immunodeficiency virus 1 envelope glycoprotein Gp120" evidence="36">
    <location>
        <begin position="33"/>
        <end position="139"/>
    </location>
</feature>
<keyword evidence="11 33" id="KW-0945">Host-virus interaction</keyword>
<evidence type="ECO:0000259" key="37">
    <source>
        <dbReference type="Pfam" id="PF00517"/>
    </source>
</evidence>
<keyword evidence="7 33" id="KW-1168">Fusion of virus membrane with host membrane</keyword>
<comment type="subcellular location">
    <molecule>Surface protein gp120</molecule>
    <subcellularLocation>
        <location evidence="33">Virion membrane</location>
        <topology evidence="33">Peripheral membrane protein</topology>
    </subcellularLocation>
    <subcellularLocation>
        <location evidence="33">Host cell membrane</location>
        <topology evidence="33">Peripheral membrane protein</topology>
    </subcellularLocation>
    <subcellularLocation>
        <location evidence="33">Host endosome membrane</location>
        <topology evidence="33">Single-pass type I membrane protein</topology>
    </subcellularLocation>
    <text evidence="33">The surface protein is not anchored to the viral envelope, but associates with the extravirion surface through its binding to TM. It is probably concentrated at the site of budding and incorporated into the virions possibly by contacts between the cytoplasmic tail of Env and the N-terminus of Gag.</text>
</comment>
<comment type="domain">
    <text evidence="33">The membrane proximal external region (MPER) present in gp41 is a tryptophan-rich region recognized by the antibodies 2F5, Z13, and 4E10. MPER seems to play a role in fusion.</text>
</comment>
<feature type="short sequence motif" description="YXXL motif; contains endocytosis signal" evidence="33">
    <location>
        <begin position="697"/>
        <end position="700"/>
    </location>
</feature>
<evidence type="ECO:0000256" key="1">
    <source>
        <dbReference type="ARBA" id="ARBA00004402"/>
    </source>
</evidence>
<keyword evidence="30 33" id="KW-0449">Lipoprotein</keyword>
<feature type="topological domain" description="Cytoplasmic" evidence="33">
    <location>
        <begin position="691"/>
        <end position="848"/>
    </location>
</feature>
<keyword evidence="31 33" id="KW-1160">Virus entry into host cell</keyword>
<dbReference type="CDD" id="cd09909">
    <property type="entry name" value="HIV-1-like_HR1-HR2"/>
    <property type="match status" value="1"/>
</dbReference>
<keyword evidence="14 33" id="KW-0812">Transmembrane</keyword>
<dbReference type="Pfam" id="PF00517">
    <property type="entry name" value="GP41"/>
    <property type="match status" value="1"/>
</dbReference>
<keyword evidence="22 33" id="KW-1133">Transmembrane helix</keyword>
<comment type="function">
    <text evidence="33">Transmembrane protein gp41: Acts as a class I viral fusion protein. Under the current model, the protein has at least 3 conformational states: pre-fusion native state, pre-hairpin intermediate state, and post-fusion hairpin state. During fusion of viral and target intracellular membranes, the coiled coil regions (heptad repeats) assume a trimer-of-hairpins structure, positioning the fusion peptide in close proximity to the C-terminal region of the ectodomain. The formation of this structure appears to drive apposition and subsequent fusion of viral and target cell membranes. Complete fusion occurs in host cell endosomes and is dynamin-dependent, however some lipid transfer might occur at the plasma membrane. The virus undergoes clathrin-dependent internalization long before endosomal fusion, thus minimizing the surface exposure of conserved viral epitopes during fusion and reducing the efficacy of inhibitors targeting these epitopes. Membranes fusion leads to delivery of the nucleocapsid into the cytoplasm.</text>
</comment>
<feature type="region of interest" description="Immunosuppression" evidence="33">
    <location>
        <begin position="559"/>
        <end position="577"/>
    </location>
</feature>
<keyword evidence="8 33" id="KW-1170">Fusion of virus membrane with host endosomal membrane</keyword>
<feature type="short sequence motif" description="Di-leucine internalization motif" evidence="33">
    <location>
        <begin position="847"/>
        <end position="848"/>
    </location>
</feature>
<dbReference type="GO" id="GO:0019062">
    <property type="term" value="P:virion attachment to host cell"/>
    <property type="evidence" value="ECO:0007669"/>
    <property type="project" value="UniProtKB-UniRule"/>
</dbReference>
<feature type="region of interest" description="Fusion peptide" evidence="33">
    <location>
        <begin position="497"/>
        <end position="517"/>
    </location>
</feature>
<feature type="lipid moiety-binding region" description="S-palmitoyl cysteine; by host" evidence="33">
    <location>
        <position position="749"/>
    </location>
</feature>
<evidence type="ECO:0000256" key="24">
    <source>
        <dbReference type="ARBA" id="ARBA00023054"/>
    </source>
</evidence>
<keyword evidence="16 33" id="KW-0732">Signal</keyword>
<evidence type="ECO:0000256" key="9">
    <source>
        <dbReference type="ARBA" id="ARBA00022511"/>
    </source>
</evidence>
<feature type="disulfide bond" evidence="33">
    <location>
        <begin position="216"/>
        <end position="245"/>
    </location>
</feature>
<feature type="disulfide bond" evidence="33">
    <location>
        <begin position="226"/>
        <end position="237"/>
    </location>
</feature>
<feature type="transmembrane region" description="Helical" evidence="34">
    <location>
        <begin position="663"/>
        <end position="690"/>
    </location>
</feature>
<comment type="PTM">
    <text evidence="33">Specific enzymatic cleavages in vivo yield mature proteins. Envelope glycoproteins are synthesized as a inactive precursor that is heavily N-glycosylated and processed likely by host cell furin in the Golgi to yield the mature SU and TM proteins. The cleavage site between SU and TM requires the minimal sequence [KR]-X-[KR]-R. About 2 of the 9 disulfide bonds of gp41 are reduced by P4HB/PDI, following binding to CD4 receptor.</text>
</comment>
<dbReference type="EMBL" id="KC186176">
    <property type="protein sequence ID" value="AGC80011.1"/>
    <property type="molecule type" value="Genomic_RNA"/>
</dbReference>
<comment type="domain">
    <text evidence="33">The YXXL motif is involved in determining the exact site of viral release at the surface of infected mononuclear cells and promotes endocytosis. YXXL and di-leucine endocytosis motifs interact directly or indirectly with the clathrin adapter complexes, opperate independently, and their activities are not additive.</text>
</comment>
<dbReference type="SUPFAM" id="SSF58069">
    <property type="entry name" value="Virus ectodomain"/>
    <property type="match status" value="1"/>
</dbReference>
<evidence type="ECO:0000256" key="7">
    <source>
        <dbReference type="ARBA" id="ARBA00022506"/>
    </source>
</evidence>
<gene>
    <name evidence="33 38" type="primary">env</name>
</gene>
<dbReference type="GO" id="GO:0019082">
    <property type="term" value="P:viral protein processing"/>
    <property type="evidence" value="ECO:0007669"/>
    <property type="project" value="UniProtKB-UniRule"/>
</dbReference>
<evidence type="ECO:0000256" key="10">
    <source>
        <dbReference type="ARBA" id="ARBA00022570"/>
    </source>
</evidence>
<comment type="miscellaneous">
    <text evidence="33">Inhibitors targeting HIV-1 viral envelope proteins are used as antiretroviral drugs. Attachment of virions to the cell surface via non-specific interactions and CD4 binding can be blocked by inhibitors that include cyanovirin-N, cyclotriazadisulfonamide analogs, PRO 2000, TNX 355 and PRO 542. In addition, BMS 806 can block CD4-induced conformational changes. Env interactions with the coreceptor molecules can be targeted by CCR5 antagonists including SCH-D, maraviroc (UK 427857) and aplaviroc (GW 873140), and the CXCR4 antagonist AMD 070. Fusion of viral and cellular membranes can be inhibited by peptides such as enfuvirtide and tifuvirtide (T 1249). Resistance to inhibitors associated with mutations in Env are observed. Most of the time, single mutations confer only a modest reduction in drug susceptibility. Combination of several mutations is usually required to develop a high-level drug resistance.</text>
</comment>
<evidence type="ECO:0000256" key="11">
    <source>
        <dbReference type="ARBA" id="ARBA00022581"/>
    </source>
</evidence>
<evidence type="ECO:0000256" key="13">
    <source>
        <dbReference type="ARBA" id="ARBA00022685"/>
    </source>
</evidence>
<sequence>MRVMGTQKNCQQWWIWGTLGFWMLMIYSVMGNLWVTVYYGVPVWKEAKTTLFCASDAKAYDREVHNVWATHACVPTDPNPQEMLLENVTENFNMWKNDMVDQMHEDIISLWDQSLKPCVKLTPLCVTLNCSDVKNGTRNATVEMEGELKNCSFNATTEIKDKKKKEYAIFYSLDIVPLKENSTSNSSEYRLINCNTSAVTQACPKVSFDPIPIHYCAPAGYAILKCNNKTFNGSGPCNNVSTVQCTHGIKPVVSTQLLLNGSLAEEEIVIRSENLTNNAKIIIVHLNESVKIVCTRPNNNTRKSVRIGPGQTFYATGDIIGDIRQAHCNINGTAWNVTLKEVSEKLKNHFPNKTIEFAPSSGGDLEIVTHSFNCRGEFSYCNTSKLFNTTGNSTANATITLPCQIKQIINMWQGVGRAMYAPPIAGNITCESNITGLLLTRDGGTEENGTERFRPEGGDMRDNWRSELYKYKVVEIRPLGIAPTTAKRRVVEREKRAVGLGAVFLGFLGAAGSTMGAASITLTVQARQLLSGIVQQQSNLLRAIEAQQHMLQLTVWGIKQLQARVLAIERYLKDQQLLGIWGCSGKLICTTAVPWNSSWSNKSQEDIWENMTWMQWDREISNYTYTIYNLLEIAQTQQERNEKDLLALDSWQNLWNWFDISNWLWYIRIFIMIVGGLIGLRIIFAVLSIVNRVRQGYSPLSFQTLIPNPRGPDRPGGIEEEGGEQDRDKSVRFVNGFLALIWEDLRSLCLFCYRRLGDFILVTARTVELLGRSSLRGLQAGWEALKYLKNLVQYWGLELKRSAINLIDTVALAVAEGTDRIIELVQRIWRAIRNIPRRIRQGFETALL</sequence>
<comment type="function">
    <text evidence="33">Surface protein gp120: Attaches the virus to the host lymphoid cell by binding to the primary receptor CD4. This interaction induces a structural rearrangement creating a high affinity binding site for a chemokine coreceptor like CXCR4 and/or CCR5. Acts as a ligand for CD209/DC-SIGN and CLEC4M/DC-SIGNR, which are respectively found on dendritic cells (DCs), and on endothelial cells of liver sinusoids and lymph node sinuses. These interactions allow capture of viral particles at mucosal surfaces by these cells and subsequent transmission to permissive cells. HIV subverts the migration properties of dendritic cells to gain access to CD4+ T-cells in lymph nodes. Virus transmission to permissive T-cells occurs either in trans (without DCs infection, through viral capture and transmission), or in cis (following DCs productive infection, through the usual CD4-gp120 interaction), thereby inducing a robust infection. In trans infection, bound virions remain infectious over days and it is proposed that they are not degraded, but protected in non-lysosomal acidic organelles within the DCs close to the cell membrane thus contributing to the viral infectious potential during DCs' migration from the periphery to the lymphoid tissues. On arrival at lymphoid tissues, intact virions recycle back to DCs' cell surface allowing virus transmission to CD4+ T-cells.</text>
</comment>
<evidence type="ECO:0000256" key="32">
    <source>
        <dbReference type="ARBA" id="ARBA00062028"/>
    </source>
</evidence>
<evidence type="ECO:0000313" key="38">
    <source>
        <dbReference type="EMBL" id="AGC80011.1"/>
    </source>
</evidence>
<keyword evidence="24 33" id="KW-0175">Coiled coil</keyword>
<evidence type="ECO:0000256" key="19">
    <source>
        <dbReference type="ARBA" id="ARBA00022870"/>
    </source>
</evidence>
<dbReference type="GO" id="GO:0075512">
    <property type="term" value="P:clathrin-dependent endocytosis of virus by host cell"/>
    <property type="evidence" value="ECO:0007669"/>
    <property type="project" value="UniProtKB-UniRule"/>
</dbReference>
<evidence type="ECO:0000256" key="35">
    <source>
        <dbReference type="SAM" id="MobiDB-lite"/>
    </source>
</evidence>
<keyword evidence="21 33" id="KW-1164">Virus endocytosis by host</keyword>
<comment type="function">
    <text evidence="33">Envelope glycoprotein gp160: Oligomerizes in the host endoplasmic reticulum into predominantly trimers. In a second time, gp160 transits in the host Golgi, where glycosylation is completed. The precursor is then proteolytically cleaved in the trans-Golgi and thereby activated by cellular furin or furin-like proteases to produce gp120 and gp41.</text>
</comment>
<comment type="PTM">
    <text evidence="33">Highly glycosylated by host. The high number of glycan on the protein is reffered to as 'glycan shield' because it contributes to hide protein sequence from adaptive immune system.</text>
</comment>
<dbReference type="InterPro" id="IPR036377">
    <property type="entry name" value="Gp120_core_sf"/>
</dbReference>
<evidence type="ECO:0000256" key="2">
    <source>
        <dbReference type="ARBA" id="ARBA00004433"/>
    </source>
</evidence>
<evidence type="ECO:0000256" key="16">
    <source>
        <dbReference type="ARBA" id="ARBA00022729"/>
    </source>
</evidence>
<dbReference type="GO" id="GO:1903911">
    <property type="term" value="P:positive regulation of receptor clustering"/>
    <property type="evidence" value="ECO:0007669"/>
    <property type="project" value="UniProtKB-UniRule"/>
</dbReference>
<comment type="miscellaneous">
    <text evidence="33">HIV-1 lineages are divided in three main groups, M (for Major), O (for Outlier), and N (for New, or Non-M, Non-O). The vast majority of strains found worldwide belong to the group M. Group O seems to be endemic to and largely confined to Cameroon and neighboring countries in West Central Africa, where these viruses represent a small minority of HIV-1 strains. The group N is represented by a limited number of isolates from Cameroonian persons. The group M is further subdivided in 9 clades or subtypes (A to D, F to H, J and K).</text>
</comment>
<feature type="region of interest" description="MPER; binding to GalCer" evidence="33">
    <location>
        <begin position="647"/>
        <end position="668"/>
    </location>
</feature>
<keyword evidence="12 33" id="KW-1162">Viral penetration into host cytoplasm</keyword>
<reference evidence="38" key="1">
    <citation type="journal article" date="2012" name="PLoS Pathog.">
        <title>Central Nervous System Compartmentalization of HIV-1 Subtype C Variants Early and Late in Infection in Young Children.</title>
        <authorList>
            <person name="Sturdevant C.B."/>
            <person name="Dow A."/>
            <person name="Jabara C.B."/>
            <person name="Joseph S.B."/>
            <person name="Schnell G."/>
            <person name="Takamune N."/>
            <person name="Mallewa M."/>
            <person name="Heyderman R.S."/>
            <person name="Van Rie A."/>
            <person name="Swanstrom R."/>
        </authorList>
    </citation>
    <scope>NUCLEOTIDE SEQUENCE</scope>
    <source>
        <strain evidence="38">4058_CSF_Visit1_amplicon26</strain>
    </source>
</reference>
<feature type="transmembrane region" description="Helical" evidence="34">
    <location>
        <begin position="20"/>
        <end position="41"/>
    </location>
</feature>
<feature type="chain" id="PRO_5023485878" description="Envelope glycoprotein gp160" evidence="33">
    <location>
        <begin position="32"/>
        <end position="848"/>
    </location>
</feature>
<keyword evidence="28 33" id="KW-0325">Glycoprotein</keyword>
<feature type="domain" description="Retroviral envelope protein GP41-like" evidence="37">
    <location>
        <begin position="515"/>
        <end position="705"/>
    </location>
</feature>
<feature type="disulfide bond" evidence="33">
    <location>
        <begin position="583"/>
        <end position="589"/>
    </location>
</feature>
<comment type="domain">
    <text evidence="33 34">The 17 amino acids long immunosuppressive region is present in many retroviral envelope proteins. Synthetic peptides derived from this relatively conserved sequence inhibit immune function in vitro and in vivo.</text>
</comment>
<dbReference type="GO" id="GO:0020002">
    <property type="term" value="C:host cell plasma membrane"/>
    <property type="evidence" value="ECO:0007669"/>
    <property type="project" value="UniProtKB-SubCell"/>
</dbReference>
<dbReference type="GO" id="GO:0039654">
    <property type="term" value="P:fusion of virus membrane with host endosome membrane"/>
    <property type="evidence" value="ECO:0007669"/>
    <property type="project" value="UniProtKB-UniRule"/>
</dbReference>
<evidence type="ECO:0000256" key="29">
    <source>
        <dbReference type="ARBA" id="ARBA00023280"/>
    </source>
</evidence>
<feature type="site" description="Cleavage; by host furin" evidence="33">
    <location>
        <begin position="496"/>
        <end position="497"/>
    </location>
</feature>
<evidence type="ECO:0000256" key="15">
    <source>
        <dbReference type="ARBA" id="ARBA00022703"/>
    </source>
</evidence>
<evidence type="ECO:0000256" key="17">
    <source>
        <dbReference type="ARBA" id="ARBA00022804"/>
    </source>
</evidence>
<keyword evidence="9 33" id="KW-1032">Host cell membrane</keyword>
<comment type="similarity">
    <text evidence="33">Belongs to the HIV-1 env protein family.</text>
</comment>
<comment type="subcellular location">
    <molecule>Transmembrane protein gp41</molecule>
    <subcellularLocation>
        <location evidence="33">Virion membrane</location>
        <topology evidence="33">Single-pass type I membrane protein</topology>
    </subcellularLocation>
    <subcellularLocation>
        <location evidence="33">Host cell membrane</location>
        <topology evidence="33">Single-pass type I membrane protein</topology>
    </subcellularLocation>
    <subcellularLocation>
        <location evidence="33">Host endosome membrane</location>
        <topology evidence="33">Single-pass type I membrane protein</topology>
    </subcellularLocation>
    <text evidence="33">It is probably concentrated at the site of budding and incorporated into the virions possibly by contacts between the cytoplasmic tail of Env and the N-terminus of Gag.</text>
</comment>
<evidence type="ECO:0000256" key="8">
    <source>
        <dbReference type="ARBA" id="ARBA00022510"/>
    </source>
</evidence>
<evidence type="ECO:0000256" key="5">
    <source>
        <dbReference type="ARBA" id="ARBA00004578"/>
    </source>
</evidence>
<dbReference type="HAMAP" id="MF_04083">
    <property type="entry name" value="HIV_ENV"/>
    <property type="match status" value="1"/>
</dbReference>
<feature type="coiled-coil region" evidence="33">
    <location>
        <begin position="618"/>
        <end position="652"/>
    </location>
</feature>
<comment type="domain">
    <text evidence="33">The CD4-binding region is targeted by the antibody b12.</text>
</comment>
<dbReference type="GO" id="GO:0016020">
    <property type="term" value="C:membrane"/>
    <property type="evidence" value="ECO:0007669"/>
    <property type="project" value="UniProtKB-UniRule"/>
</dbReference>
<dbReference type="FunFam" id="1.10.287.210:FF:000001">
    <property type="entry name" value="Envelope glycoprotein gp160"/>
    <property type="match status" value="1"/>
</dbReference>
<dbReference type="GO" id="GO:0005198">
    <property type="term" value="F:structural molecule activity"/>
    <property type="evidence" value="ECO:0007669"/>
    <property type="project" value="UniProtKB-UniRule"/>
</dbReference>